<keyword evidence="3" id="KW-0472">Membrane</keyword>
<evidence type="ECO:0000256" key="2">
    <source>
        <dbReference type="SAM" id="MobiDB-lite"/>
    </source>
</evidence>
<dbReference type="Proteomes" id="UP000504637">
    <property type="component" value="Unplaced"/>
</dbReference>
<dbReference type="RefSeq" id="XP_033462006.1">
    <property type="nucleotide sequence ID" value="XM_033604171.1"/>
</dbReference>
<dbReference type="GeneID" id="54361971"/>
<dbReference type="InterPro" id="IPR051624">
    <property type="entry name" value="RMD1/Sad1-interacting"/>
</dbReference>
<organism evidence="6">
    <name type="scientific">Dissoconium aciculare CBS 342.82</name>
    <dbReference type="NCBI Taxonomy" id="1314786"/>
    <lineage>
        <taxon>Eukaryota</taxon>
        <taxon>Fungi</taxon>
        <taxon>Dikarya</taxon>
        <taxon>Ascomycota</taxon>
        <taxon>Pezizomycotina</taxon>
        <taxon>Dothideomycetes</taxon>
        <taxon>Dothideomycetidae</taxon>
        <taxon>Mycosphaerellales</taxon>
        <taxon>Dissoconiaceae</taxon>
        <taxon>Dissoconium</taxon>
    </lineage>
</organism>
<evidence type="ECO:0000259" key="4">
    <source>
        <dbReference type="Pfam" id="PF02582"/>
    </source>
</evidence>
<protein>
    <recommendedName>
        <fullName evidence="4">DUF155 domain-containing protein</fullName>
    </recommendedName>
</protein>
<dbReference type="OrthoDB" id="242766at2759"/>
<proteinExistence type="inferred from homology"/>
<evidence type="ECO:0000313" key="5">
    <source>
        <dbReference type="Proteomes" id="UP000504637"/>
    </source>
</evidence>
<dbReference type="InterPro" id="IPR003734">
    <property type="entry name" value="DUF155"/>
</dbReference>
<reference evidence="6" key="1">
    <citation type="submission" date="2020-01" db="EMBL/GenBank/DDBJ databases">
        <authorList>
            <consortium name="DOE Joint Genome Institute"/>
            <person name="Haridas S."/>
            <person name="Albert R."/>
            <person name="Binder M."/>
            <person name="Bloem J."/>
            <person name="Labutti K."/>
            <person name="Salamov A."/>
            <person name="Andreopoulos B."/>
            <person name="Baker S.E."/>
            <person name="Barry K."/>
            <person name="Bills G."/>
            <person name="Bluhm B.H."/>
            <person name="Cannon C."/>
            <person name="Castanera R."/>
            <person name="Culley D.E."/>
            <person name="Daum C."/>
            <person name="Ezra D."/>
            <person name="Gonzalez J.B."/>
            <person name="Henrissat B."/>
            <person name="Kuo A."/>
            <person name="Liang C."/>
            <person name="Lipzen A."/>
            <person name="Lutzoni F."/>
            <person name="Magnuson J."/>
            <person name="Mondo S."/>
            <person name="Nolan M."/>
            <person name="Ohm R."/>
            <person name="Pangilinan J."/>
            <person name="Park H.-J."/>
            <person name="Ramirez L."/>
            <person name="Alfaro M."/>
            <person name="Sun H."/>
            <person name="Tritt A."/>
            <person name="Yoshinaga Y."/>
            <person name="Zwiers L.-H."/>
            <person name="Turgeon B.G."/>
            <person name="Goodwin S.B."/>
            <person name="Spatafora J.W."/>
            <person name="Crous P.W."/>
            <person name="Grigoriev I.V."/>
        </authorList>
    </citation>
    <scope>NUCLEOTIDE SEQUENCE</scope>
    <source>
        <strain evidence="6">CBS 342.82</strain>
    </source>
</reference>
<accession>A0A6J3MAB6</accession>
<dbReference type="GO" id="GO:0005739">
    <property type="term" value="C:mitochondrion"/>
    <property type="evidence" value="ECO:0007669"/>
    <property type="project" value="UniProtKB-ARBA"/>
</dbReference>
<dbReference type="PANTHER" id="PTHR16255">
    <property type="entry name" value="REQUIRED FOR MEIOTIC NUCLEAR DIVISION PROTEIN 1 HOMOLOG"/>
    <property type="match status" value="1"/>
</dbReference>
<sequence>MIASKPATWLAFRDVVHSSLMRAVAPSASVHNFHLHSLRSRGSLPPRSSVTRHFHNIVPRSNTQKGSLDNDGPTAARESVDRGGNRNKRKPSNKRPLDSGTSLRKVAVQAQFSRQSLIKGSGKLQYIDPDVPTKDITAYCAADIYDLRLARGELEREGYQLDPVRTGLGDQVLHFQTPNYLTRHEETGEEKAQGAGDVFVFPSGCVVTWNVPDHLSRTIVTRFLPSAAGRTGHLERMEAEDMEYIEDERMEKSQVIGDTILLGTKQTSNSSEDGARNKAAIDIATGGMEQTREPGADIDTILTKIAFSSALARSTKLAVLEESLSAYFISTRSIPSTLSTGRPIRITRRHILRKTGELLSIRAQLNLYSELTDSLPDLFWDSRHELGLEGYYDILGRSLDVGVRIKVLNEKMDYAGEIAAVLRERLSEKHSAMLEWMIIGLICIEVGFGIVHLVREKTEMEEMRRTRELAEQWLERQLMSDLDKK</sequence>
<reference evidence="6" key="3">
    <citation type="submission" date="2025-08" db="UniProtKB">
        <authorList>
            <consortium name="RefSeq"/>
        </authorList>
    </citation>
    <scope>IDENTIFICATION</scope>
    <source>
        <strain evidence="6">CBS 342.82</strain>
    </source>
</reference>
<gene>
    <name evidence="6" type="ORF">K489DRAFT_377507</name>
</gene>
<keyword evidence="5" id="KW-1185">Reference proteome</keyword>
<feature type="domain" description="DUF155" evidence="4">
    <location>
        <begin position="198"/>
        <end position="409"/>
    </location>
</feature>
<comment type="similarity">
    <text evidence="1">Belongs to the RMD1/sif2 family.</text>
</comment>
<feature type="region of interest" description="Disordered" evidence="2">
    <location>
        <begin position="38"/>
        <end position="103"/>
    </location>
</feature>
<feature type="transmembrane region" description="Helical" evidence="3">
    <location>
        <begin position="433"/>
        <end position="454"/>
    </location>
</feature>
<evidence type="ECO:0000256" key="3">
    <source>
        <dbReference type="SAM" id="Phobius"/>
    </source>
</evidence>
<dbReference type="GO" id="GO:0070131">
    <property type="term" value="P:positive regulation of mitochondrial translation"/>
    <property type="evidence" value="ECO:0007669"/>
    <property type="project" value="TreeGrafter"/>
</dbReference>
<dbReference type="PANTHER" id="PTHR16255:SF1">
    <property type="entry name" value="REQUIRED FOR MEIOTIC NUCLEAR DIVISION PROTEIN 1 HOMOLOG"/>
    <property type="match status" value="1"/>
</dbReference>
<feature type="compositionally biased region" description="Low complexity" evidence="2">
    <location>
        <begin position="40"/>
        <end position="49"/>
    </location>
</feature>
<keyword evidence="3" id="KW-1133">Transmembrane helix</keyword>
<dbReference type="AlphaFoldDB" id="A0A6J3MAB6"/>
<evidence type="ECO:0000256" key="1">
    <source>
        <dbReference type="ARBA" id="ARBA00008306"/>
    </source>
</evidence>
<evidence type="ECO:0000313" key="6">
    <source>
        <dbReference type="RefSeq" id="XP_033462006.1"/>
    </source>
</evidence>
<dbReference type="Pfam" id="PF02582">
    <property type="entry name" value="DUF155"/>
    <property type="match status" value="1"/>
</dbReference>
<name>A0A6J3MAB6_9PEZI</name>
<reference evidence="6" key="2">
    <citation type="submission" date="2020-04" db="EMBL/GenBank/DDBJ databases">
        <authorList>
            <consortium name="NCBI Genome Project"/>
        </authorList>
    </citation>
    <scope>NUCLEOTIDE SEQUENCE</scope>
    <source>
        <strain evidence="6">CBS 342.82</strain>
    </source>
</reference>
<keyword evidence="3" id="KW-0812">Transmembrane</keyword>